<dbReference type="Pfam" id="PF00248">
    <property type="entry name" value="Aldo_ket_red"/>
    <property type="match status" value="1"/>
</dbReference>
<keyword evidence="4" id="KW-1185">Reference proteome</keyword>
<dbReference type="GO" id="GO:0016491">
    <property type="term" value="F:oxidoreductase activity"/>
    <property type="evidence" value="ECO:0007669"/>
    <property type="project" value="UniProtKB-KW"/>
</dbReference>
<name>A0A2T0PYY6_9ACTN</name>
<dbReference type="CDD" id="cd19080">
    <property type="entry name" value="AKR_AKR9A_9B"/>
    <property type="match status" value="1"/>
</dbReference>
<evidence type="ECO:0000313" key="3">
    <source>
        <dbReference type="EMBL" id="PRX96754.1"/>
    </source>
</evidence>
<keyword evidence="1" id="KW-0560">Oxidoreductase</keyword>
<feature type="domain" description="NADP-dependent oxidoreductase" evidence="2">
    <location>
        <begin position="16"/>
        <end position="299"/>
    </location>
</feature>
<dbReference type="PANTHER" id="PTHR43364:SF4">
    <property type="entry name" value="NAD(P)-LINKED OXIDOREDUCTASE SUPERFAMILY PROTEIN"/>
    <property type="match status" value="1"/>
</dbReference>
<evidence type="ECO:0000313" key="4">
    <source>
        <dbReference type="Proteomes" id="UP000237846"/>
    </source>
</evidence>
<dbReference type="InterPro" id="IPR023210">
    <property type="entry name" value="NADP_OxRdtase_dom"/>
</dbReference>
<accession>A0A2T0PYY6</accession>
<dbReference type="EMBL" id="PVZC01000007">
    <property type="protein sequence ID" value="PRX96754.1"/>
    <property type="molecule type" value="Genomic_DNA"/>
</dbReference>
<dbReference type="PANTHER" id="PTHR43364">
    <property type="entry name" value="NADH-SPECIFIC METHYLGLYOXAL REDUCTASE-RELATED"/>
    <property type="match status" value="1"/>
</dbReference>
<protein>
    <submittedName>
        <fullName evidence="3">Aryl-alcohol dehydrogenase-like predicted oxidoreductase</fullName>
    </submittedName>
</protein>
<evidence type="ECO:0000259" key="2">
    <source>
        <dbReference type="Pfam" id="PF00248"/>
    </source>
</evidence>
<sequence>MRYRLLGGSGLRVSELFLGAMTFGDVDGSRRILDAYAEAGGNMVDTASAYGESEAVLGELLQGRRDRFVLGSKYTLSRDRGDVNAAGNHRKNLTLSLERSLRRLRTDYLDLFWVHLWDRHTPLEETMRALDDAVRSGKILYVGISDAPSWVVARANTLAEWRGWSPFVAVQAPYSLLQRDAERELIPVAEALGLTFAAWGPLAGGVLSGKFSRGGAVPADTRVAADSLGEREHTAARAVLEVADELGATASQVAIAWIRARSPAVAPIIGASTAEQLRDNLGAAELVLPGEAVERLNAAAAFEAGFPSDFIAQCEPDAWVFGEAATRVDGRAGRY</sequence>
<dbReference type="OrthoDB" id="3500708at2"/>
<dbReference type="InterPro" id="IPR050523">
    <property type="entry name" value="AKR_Detox_Biosynth"/>
</dbReference>
<evidence type="ECO:0000256" key="1">
    <source>
        <dbReference type="ARBA" id="ARBA00023002"/>
    </source>
</evidence>
<reference evidence="3 4" key="1">
    <citation type="submission" date="2018-03" db="EMBL/GenBank/DDBJ databases">
        <title>Genomic Encyclopedia of Archaeal and Bacterial Type Strains, Phase II (KMG-II): from individual species to whole genera.</title>
        <authorList>
            <person name="Goeker M."/>
        </authorList>
    </citation>
    <scope>NUCLEOTIDE SEQUENCE [LARGE SCALE GENOMIC DNA]</scope>
    <source>
        <strain evidence="3 4">DSM 45601</strain>
    </source>
</reference>
<gene>
    <name evidence="3" type="ORF">CLV72_107277</name>
</gene>
<comment type="caution">
    <text evidence="3">The sequence shown here is derived from an EMBL/GenBank/DDBJ whole genome shotgun (WGS) entry which is preliminary data.</text>
</comment>
<organism evidence="3 4">
    <name type="scientific">Allonocardiopsis opalescens</name>
    <dbReference type="NCBI Taxonomy" id="1144618"/>
    <lineage>
        <taxon>Bacteria</taxon>
        <taxon>Bacillati</taxon>
        <taxon>Actinomycetota</taxon>
        <taxon>Actinomycetes</taxon>
        <taxon>Streptosporangiales</taxon>
        <taxon>Allonocardiopsis</taxon>
    </lineage>
</organism>
<proteinExistence type="predicted"/>
<dbReference type="SUPFAM" id="SSF51430">
    <property type="entry name" value="NAD(P)-linked oxidoreductase"/>
    <property type="match status" value="1"/>
</dbReference>
<dbReference type="Proteomes" id="UP000237846">
    <property type="component" value="Unassembled WGS sequence"/>
</dbReference>
<dbReference type="Gene3D" id="3.20.20.100">
    <property type="entry name" value="NADP-dependent oxidoreductase domain"/>
    <property type="match status" value="1"/>
</dbReference>
<dbReference type="InterPro" id="IPR020471">
    <property type="entry name" value="AKR"/>
</dbReference>
<dbReference type="RefSeq" id="WP_106250217.1">
    <property type="nucleotide sequence ID" value="NZ_PVZC01000007.1"/>
</dbReference>
<dbReference type="GO" id="GO:0005829">
    <property type="term" value="C:cytosol"/>
    <property type="evidence" value="ECO:0007669"/>
    <property type="project" value="TreeGrafter"/>
</dbReference>
<dbReference type="InterPro" id="IPR036812">
    <property type="entry name" value="NAD(P)_OxRdtase_dom_sf"/>
</dbReference>
<dbReference type="AlphaFoldDB" id="A0A2T0PYY6"/>
<dbReference type="PRINTS" id="PR00069">
    <property type="entry name" value="ALDKETRDTASE"/>
</dbReference>